<dbReference type="eggNOG" id="COG1404">
    <property type="taxonomic scope" value="Bacteria"/>
</dbReference>
<gene>
    <name evidence="7" type="ORF">A33Q_3362</name>
</gene>
<keyword evidence="2" id="KW-0645">Protease</keyword>
<sequence length="551" mass="60891">MENLEFSTPKSASFILTAFLIFFTFSCQDLNLEDLPLAEEADLEGSLSYVPDRYIVTLNDQNPNLRRKGRYEDVQHEIRVLGQEILSKNGIQRERIKSVYGHALTGFAAKLSSDELRRLRADSRIKSIEQDVFVSSSFNERRIPPGQDKPKEEEPSSPEPDQPGGEDPIFGGNIQNNPPKYLDRIDQRALPLNDVFSYENTGEGVTVYIPVGSIWEQNDGMNDRVENIFLTGNEDESSGVTTNKALTTGGFHFGSAKGVNLVGVRTYDGCCNEELYLSAILEAHDWILANGKRPGIVLINLVGPIESPAFISSLESLYNAGFSLFSSAGAWLEDACTWASSKTPYVFTVGLANLQDESQSTSNYGDCIDLFTTTTDWSHLPDAYEETLEGRFSFNPNFVAVGVAAGVAATYLEKNPTSSPEEVYQFLRNTSTKNVVKFSNSKNNHLLYNGMSMTGAGDIDPARSNFQLDLAGSSVNYRGNNHRIELKWRPIKNASGITDIYENGKLLVSLSHGIDSGLFYHEVSGRNLAPRKYKICLSGTSLCSNEVTVTF</sequence>
<dbReference type="SMR" id="S2D7H2"/>
<keyword evidence="3" id="KW-0378">Hydrolase</keyword>
<dbReference type="RefSeq" id="WP_009034656.1">
    <property type="nucleotide sequence ID" value="NZ_ALWO02000040.1"/>
</dbReference>
<evidence type="ECO:0000259" key="6">
    <source>
        <dbReference type="Pfam" id="PF05922"/>
    </source>
</evidence>
<evidence type="ECO:0000256" key="5">
    <source>
        <dbReference type="SAM" id="MobiDB-lite"/>
    </source>
</evidence>
<proteinExistence type="inferred from homology"/>
<evidence type="ECO:0000256" key="1">
    <source>
        <dbReference type="ARBA" id="ARBA00011073"/>
    </source>
</evidence>
<evidence type="ECO:0000256" key="4">
    <source>
        <dbReference type="ARBA" id="ARBA00022825"/>
    </source>
</evidence>
<evidence type="ECO:0000256" key="3">
    <source>
        <dbReference type="ARBA" id="ARBA00022801"/>
    </source>
</evidence>
<dbReference type="OrthoDB" id="834677at2"/>
<dbReference type="Pfam" id="PF05922">
    <property type="entry name" value="Inhibitor_I9"/>
    <property type="match status" value="1"/>
</dbReference>
<evidence type="ECO:0000313" key="7">
    <source>
        <dbReference type="EMBL" id="EOZ95157.1"/>
    </source>
</evidence>
<dbReference type="Gene3D" id="3.40.50.200">
    <property type="entry name" value="Peptidase S8/S53 domain"/>
    <property type="match status" value="1"/>
</dbReference>
<organism evidence="7 8">
    <name type="scientific">Indibacter alkaliphilus (strain CCUG 57479 / KCTC 22604 / LW1)</name>
    <dbReference type="NCBI Taxonomy" id="1189612"/>
    <lineage>
        <taxon>Bacteria</taxon>
        <taxon>Pseudomonadati</taxon>
        <taxon>Bacteroidota</taxon>
        <taxon>Cytophagia</taxon>
        <taxon>Cytophagales</taxon>
        <taxon>Cyclobacteriaceae</taxon>
    </lineage>
</organism>
<dbReference type="InterPro" id="IPR050131">
    <property type="entry name" value="Peptidase_S8_subtilisin-like"/>
</dbReference>
<accession>S2D7H2</accession>
<dbReference type="PANTHER" id="PTHR43806">
    <property type="entry name" value="PEPTIDASE S8"/>
    <property type="match status" value="1"/>
</dbReference>
<keyword evidence="4" id="KW-0720">Serine protease</keyword>
<keyword evidence="8" id="KW-1185">Reference proteome</keyword>
<dbReference type="PANTHER" id="PTHR43806:SF11">
    <property type="entry name" value="CEREVISIN-RELATED"/>
    <property type="match status" value="1"/>
</dbReference>
<name>S2D7H2_INDAL</name>
<reference evidence="7 8" key="1">
    <citation type="journal article" date="2013" name="Genome Announc.">
        <title>Draft Genome Sequence of Indibacter alkaliphilus Strain LW1T, Isolated from Lonar Lake, a Haloalkaline Lake in the Buldana District of Maharashtra, India.</title>
        <authorList>
            <person name="Singh A."/>
            <person name="Kumar Jangir P."/>
            <person name="Sharma R."/>
            <person name="Singh A."/>
            <person name="Kumar Pinnaka A."/>
            <person name="Shivaji S."/>
        </authorList>
    </citation>
    <scope>NUCLEOTIDE SEQUENCE [LARGE SCALE GENOMIC DNA]</scope>
    <source>
        <strain evidence="8">CCUG 57479 / KCTC 22604 / LW1</strain>
    </source>
</reference>
<dbReference type="GO" id="GO:0004252">
    <property type="term" value="F:serine-type endopeptidase activity"/>
    <property type="evidence" value="ECO:0007669"/>
    <property type="project" value="InterPro"/>
</dbReference>
<dbReference type="AlphaFoldDB" id="S2D7H2"/>
<dbReference type="Gene3D" id="3.30.70.80">
    <property type="entry name" value="Peptidase S8 propeptide/proteinase inhibitor I9"/>
    <property type="match status" value="1"/>
</dbReference>
<feature type="compositionally biased region" description="Basic and acidic residues" evidence="5">
    <location>
        <begin position="139"/>
        <end position="154"/>
    </location>
</feature>
<protein>
    <submittedName>
        <fullName evidence="7">Serine proteinase</fullName>
    </submittedName>
</protein>
<dbReference type="GO" id="GO:0005615">
    <property type="term" value="C:extracellular space"/>
    <property type="evidence" value="ECO:0007669"/>
    <property type="project" value="TreeGrafter"/>
</dbReference>
<evidence type="ECO:0000256" key="2">
    <source>
        <dbReference type="ARBA" id="ARBA00022670"/>
    </source>
</evidence>
<feature type="domain" description="Inhibitor I9" evidence="6">
    <location>
        <begin position="53"/>
        <end position="134"/>
    </location>
</feature>
<comment type="similarity">
    <text evidence="1">Belongs to the peptidase S8 family.</text>
</comment>
<comment type="caution">
    <text evidence="7">The sequence shown here is derived from an EMBL/GenBank/DDBJ whole genome shotgun (WGS) entry which is preliminary data.</text>
</comment>
<dbReference type="SUPFAM" id="SSF52743">
    <property type="entry name" value="Subtilisin-like"/>
    <property type="match status" value="1"/>
</dbReference>
<dbReference type="SUPFAM" id="SSF54897">
    <property type="entry name" value="Protease propeptides/inhibitors"/>
    <property type="match status" value="1"/>
</dbReference>
<dbReference type="Proteomes" id="UP000006073">
    <property type="component" value="Unassembled WGS sequence"/>
</dbReference>
<dbReference type="STRING" id="1189612.A33Q_3362"/>
<feature type="region of interest" description="Disordered" evidence="5">
    <location>
        <begin position="136"/>
        <end position="178"/>
    </location>
</feature>
<dbReference type="EMBL" id="ALWO02000040">
    <property type="protein sequence ID" value="EOZ95157.1"/>
    <property type="molecule type" value="Genomic_DNA"/>
</dbReference>
<dbReference type="InterPro" id="IPR036852">
    <property type="entry name" value="Peptidase_S8/S53_dom_sf"/>
</dbReference>
<dbReference type="InterPro" id="IPR037045">
    <property type="entry name" value="S8pro/Inhibitor_I9_sf"/>
</dbReference>
<dbReference type="InterPro" id="IPR010259">
    <property type="entry name" value="S8pro/Inhibitor_I9"/>
</dbReference>
<dbReference type="GO" id="GO:0006508">
    <property type="term" value="P:proteolysis"/>
    <property type="evidence" value="ECO:0007669"/>
    <property type="project" value="UniProtKB-KW"/>
</dbReference>
<evidence type="ECO:0000313" key="8">
    <source>
        <dbReference type="Proteomes" id="UP000006073"/>
    </source>
</evidence>